<accession>S7QBX8</accession>
<sequence>MELVESKPLHSIEHRFRVNLEERADSPSTWSTPVSGQGWRCRLEVERRPKAYTLLVSLDLTGVDTSLGPITFSVYGEAVTAGEGNVPNVTSFSVVSARTASLPSGILGPIVRDGVKGGNGSVDVIFVVSYPTKPSRKDPHSLELSATLRKTLHATIHSGSSFVDTRFFAFSRRQRQSGRIGTPVALFANSSILKTSSDYYETLLSGTFAESSVSALNDDFPAHENVFVDGDDYGYESDSDLSDCETLAAPVDAAGTQSEQNGIRTKVSSGRSHKQKHVDAVEAEKTRVGQNRLATGENRIIDQRFIPLDNRSSTRVESLTNADRLGRTVIVKDAAARTYNALLFYLYTGEVTFSHLTSSGKGKDKSSQPEEYKAPACSPKSMYRLADKLGMEELRQRALDAIKLDLSLRNIVVEAFSKFTATPGFHEIRKMEIALLKILRSTLTLGMNARFDNMVQQVCLMRPSSPPSSTSGSRRRKRASSGSSSLLGSTSDIPTTPMDAYSDLHDNRLGRGFSVIKMKQSDGGHGGGRLDSEDDPPNDVVLKTDTHTEPPPLWLCSTIATLDPAHPLRLILPKRDPPASADPLPPEVSYAEESLPSTPSNGEHDAVFAFAPPDDREMPLAQSAIPATLDQAAGISYSNPMKVKNRRSRPEFLSDIASGGPDLDVISDPSPALQRPSPHESFPMPTLRFSDIITSPSAQLPPVVDSRLPVLGDPDRTYDLGDGPYELPGPAFTQSSRRMERPGYPLSCRSSSFISNYSNAANTLLSDDSRRGNTLGTKLAYATKGDLLASLPSHYLEPPDMPETFAAPSISAGAGNLPYMLDLDNDRFSGLTRLNITNDLLPTENIKTDAFSTPGPAYLAPPGVYFDSPVEDPLYSDPIEPDNYQLDLDIDYENVDFQWAPFFRKGSPSLEGVYHQDHGPNLIAVSVGSSNPRRRASSSKASEIVQASAVQEESRNDQGDSPFVDLGEQSDIPMSFGGTPEKQKKAFAPAPDIFISPLRTTDQDEPPQTTELAHESAGQQRHGGIRDGKDTSKLTRHPGPRHVQAFHPFGFEGDFSPVSTSTPPPSRPVMFSLAAGKAANGPLAIGTTIAGAVADEQDVGLVSSQASNDSIESWTSATK</sequence>
<protein>
    <recommendedName>
        <fullName evidence="4">BTB domain-containing protein</fullName>
    </recommendedName>
</protein>
<reference evidence="2 3" key="1">
    <citation type="journal article" date="2012" name="Science">
        <title>The Paleozoic origin of enzymatic lignin decomposition reconstructed from 31 fungal genomes.</title>
        <authorList>
            <person name="Floudas D."/>
            <person name="Binder M."/>
            <person name="Riley R."/>
            <person name="Barry K."/>
            <person name="Blanchette R.A."/>
            <person name="Henrissat B."/>
            <person name="Martinez A.T."/>
            <person name="Otillar R."/>
            <person name="Spatafora J.W."/>
            <person name="Yadav J.S."/>
            <person name="Aerts A."/>
            <person name="Benoit I."/>
            <person name="Boyd A."/>
            <person name="Carlson A."/>
            <person name="Copeland A."/>
            <person name="Coutinho P.M."/>
            <person name="de Vries R.P."/>
            <person name="Ferreira P."/>
            <person name="Findley K."/>
            <person name="Foster B."/>
            <person name="Gaskell J."/>
            <person name="Glotzer D."/>
            <person name="Gorecki P."/>
            <person name="Heitman J."/>
            <person name="Hesse C."/>
            <person name="Hori C."/>
            <person name="Igarashi K."/>
            <person name="Jurgens J.A."/>
            <person name="Kallen N."/>
            <person name="Kersten P."/>
            <person name="Kohler A."/>
            <person name="Kuees U."/>
            <person name="Kumar T.K.A."/>
            <person name="Kuo A."/>
            <person name="LaButti K."/>
            <person name="Larrondo L.F."/>
            <person name="Lindquist E."/>
            <person name="Ling A."/>
            <person name="Lombard V."/>
            <person name="Lucas S."/>
            <person name="Lundell T."/>
            <person name="Martin R."/>
            <person name="McLaughlin D.J."/>
            <person name="Morgenstern I."/>
            <person name="Morin E."/>
            <person name="Murat C."/>
            <person name="Nagy L.G."/>
            <person name="Nolan M."/>
            <person name="Ohm R.A."/>
            <person name="Patyshakuliyeva A."/>
            <person name="Rokas A."/>
            <person name="Ruiz-Duenas F.J."/>
            <person name="Sabat G."/>
            <person name="Salamov A."/>
            <person name="Samejima M."/>
            <person name="Schmutz J."/>
            <person name="Slot J.C."/>
            <person name="St John F."/>
            <person name="Stenlid J."/>
            <person name="Sun H."/>
            <person name="Sun S."/>
            <person name="Syed K."/>
            <person name="Tsang A."/>
            <person name="Wiebenga A."/>
            <person name="Young D."/>
            <person name="Pisabarro A."/>
            <person name="Eastwood D.C."/>
            <person name="Martin F."/>
            <person name="Cullen D."/>
            <person name="Grigoriev I.V."/>
            <person name="Hibbett D.S."/>
        </authorList>
    </citation>
    <scope>NUCLEOTIDE SEQUENCE [LARGE SCALE GENOMIC DNA]</scope>
    <source>
        <strain evidence="2 3">ATCC 11539</strain>
    </source>
</reference>
<feature type="compositionally biased region" description="Basic and acidic residues" evidence="1">
    <location>
        <begin position="1024"/>
        <end position="1033"/>
    </location>
</feature>
<dbReference type="Gene3D" id="3.30.710.10">
    <property type="entry name" value="Potassium Channel Kv1.1, Chain A"/>
    <property type="match status" value="1"/>
</dbReference>
<proteinExistence type="predicted"/>
<dbReference type="RefSeq" id="XP_007864557.1">
    <property type="nucleotide sequence ID" value="XM_007866366.1"/>
</dbReference>
<dbReference type="KEGG" id="gtr:GLOTRDRAFT_137786"/>
<feature type="region of interest" description="Disordered" evidence="1">
    <location>
        <begin position="717"/>
        <end position="741"/>
    </location>
</feature>
<feature type="region of interest" description="Disordered" evidence="1">
    <location>
        <begin position="461"/>
        <end position="504"/>
    </location>
</feature>
<feature type="region of interest" description="Disordered" evidence="1">
    <location>
        <begin position="518"/>
        <end position="539"/>
    </location>
</feature>
<dbReference type="HOGENOM" id="CLU_280606_0_0_1"/>
<feature type="compositionally biased region" description="Low complexity" evidence="1">
    <location>
        <begin position="480"/>
        <end position="491"/>
    </location>
</feature>
<evidence type="ECO:0000256" key="1">
    <source>
        <dbReference type="SAM" id="MobiDB-lite"/>
    </source>
</evidence>
<feature type="region of interest" description="Disordered" evidence="1">
    <location>
        <begin position="927"/>
        <end position="965"/>
    </location>
</feature>
<dbReference type="GeneID" id="19303831"/>
<dbReference type="Proteomes" id="UP000030669">
    <property type="component" value="Unassembled WGS sequence"/>
</dbReference>
<dbReference type="CDD" id="cd14733">
    <property type="entry name" value="BACK"/>
    <property type="match status" value="1"/>
</dbReference>
<feature type="region of interest" description="Disordered" evidence="1">
    <location>
        <begin position="576"/>
        <end position="602"/>
    </location>
</feature>
<dbReference type="AlphaFoldDB" id="S7QBX8"/>
<dbReference type="OrthoDB" id="3033167at2759"/>
<feature type="region of interest" description="Disordered" evidence="1">
    <location>
        <begin position="998"/>
        <end position="1040"/>
    </location>
</feature>
<evidence type="ECO:0000313" key="3">
    <source>
        <dbReference type="Proteomes" id="UP000030669"/>
    </source>
</evidence>
<organism evidence="2 3">
    <name type="scientific">Gloeophyllum trabeum (strain ATCC 11539 / FP-39264 / Madison 617)</name>
    <name type="common">Brown rot fungus</name>
    <dbReference type="NCBI Taxonomy" id="670483"/>
    <lineage>
        <taxon>Eukaryota</taxon>
        <taxon>Fungi</taxon>
        <taxon>Dikarya</taxon>
        <taxon>Basidiomycota</taxon>
        <taxon>Agaricomycotina</taxon>
        <taxon>Agaricomycetes</taxon>
        <taxon>Gloeophyllales</taxon>
        <taxon>Gloeophyllaceae</taxon>
        <taxon>Gloeophyllum</taxon>
    </lineage>
</organism>
<name>S7QBX8_GLOTA</name>
<keyword evidence="3" id="KW-1185">Reference proteome</keyword>
<gene>
    <name evidence="2" type="ORF">GLOTRDRAFT_137786</name>
</gene>
<evidence type="ECO:0008006" key="4">
    <source>
        <dbReference type="Google" id="ProtNLM"/>
    </source>
</evidence>
<dbReference type="InterPro" id="IPR011333">
    <property type="entry name" value="SKP1/BTB/POZ_sf"/>
</dbReference>
<evidence type="ECO:0000313" key="2">
    <source>
        <dbReference type="EMBL" id="EPQ57461.1"/>
    </source>
</evidence>
<dbReference type="EMBL" id="KB469299">
    <property type="protein sequence ID" value="EPQ57461.1"/>
    <property type="molecule type" value="Genomic_DNA"/>
</dbReference>
<dbReference type="eggNOG" id="ENOG502RC53">
    <property type="taxonomic scope" value="Eukaryota"/>
</dbReference>